<dbReference type="Pfam" id="PF00561">
    <property type="entry name" value="Abhydrolase_1"/>
    <property type="match status" value="1"/>
</dbReference>
<dbReference type="InterPro" id="IPR000073">
    <property type="entry name" value="AB_hydrolase_1"/>
</dbReference>
<comment type="caution">
    <text evidence="2">The sequence shown here is derived from an EMBL/GenBank/DDBJ whole genome shotgun (WGS) entry which is preliminary data.</text>
</comment>
<sequence length="437" mass="48245">MAAISVSYLFSHVRQSVGSLSTTTSALYDKIQQIVTAGPEHRDHILYPRFKTSQDGHITLSQATAAFFTMKAAQSSMQHTSASREDVEPILSNGLDMPVTPGYIAPRAPIVLCHGLYGYDKIGPDAIPSLQIHYWGGIDDALAKLGAKVIVTRVPRTGGIQQRAQQLHTILKATAKGKDINFLAHSMGGLDCRYLISHIKDRPYKVKSLTTVATPHRGSPFMDWCRDHLGVGVLSAMSEAAYEAKQLEVGGVDPGTASIEMEQGKANKQTVYEKKKDSGFSIPFVNNISLSALAKIPTTLIDPVVSRVIQSLDTPAYSNLTTDYCKNHFNPNTPDDPTVDYYSYGASKRIPIWSTLGFPWQVIQEKEGDNDGLVSLTSAKWGRYVETVNADHWELKTSSNLHPRKLIPGTVVEKDSKDFDPVEFYMRMATYLYHQGH</sequence>
<evidence type="ECO:0000259" key="1">
    <source>
        <dbReference type="Pfam" id="PF00561"/>
    </source>
</evidence>
<name>A0A8H7PZP0_MORIS</name>
<reference evidence="2" key="1">
    <citation type="submission" date="2020-12" db="EMBL/GenBank/DDBJ databases">
        <title>Metabolic potential, ecology and presence of endohyphal bacteria is reflected in genomic diversity of Mucoromycotina.</title>
        <authorList>
            <person name="Muszewska A."/>
            <person name="Okrasinska A."/>
            <person name="Steczkiewicz K."/>
            <person name="Drgas O."/>
            <person name="Orlowska M."/>
            <person name="Perlinska-Lenart U."/>
            <person name="Aleksandrzak-Piekarczyk T."/>
            <person name="Szatraj K."/>
            <person name="Zielenkiewicz U."/>
            <person name="Pilsyk S."/>
            <person name="Malc E."/>
            <person name="Mieczkowski P."/>
            <person name="Kruszewska J.S."/>
            <person name="Biernat P."/>
            <person name="Pawlowska J."/>
        </authorList>
    </citation>
    <scope>NUCLEOTIDE SEQUENCE</scope>
    <source>
        <strain evidence="2">WA0000067209</strain>
    </source>
</reference>
<dbReference type="EMBL" id="JAEPQZ010000003">
    <property type="protein sequence ID" value="KAG2183242.1"/>
    <property type="molecule type" value="Genomic_DNA"/>
</dbReference>
<evidence type="ECO:0000313" key="2">
    <source>
        <dbReference type="EMBL" id="KAG2183242.1"/>
    </source>
</evidence>
<dbReference type="OrthoDB" id="5592486at2759"/>
<keyword evidence="3" id="KW-1185">Reference proteome</keyword>
<proteinExistence type="predicted"/>
<dbReference type="AlphaFoldDB" id="A0A8H7PZP0"/>
<dbReference type="Gene3D" id="3.40.50.1820">
    <property type="entry name" value="alpha/beta hydrolase"/>
    <property type="match status" value="1"/>
</dbReference>
<protein>
    <recommendedName>
        <fullName evidence="1">AB hydrolase-1 domain-containing protein</fullName>
    </recommendedName>
</protein>
<dbReference type="InterPro" id="IPR029058">
    <property type="entry name" value="AB_hydrolase_fold"/>
</dbReference>
<evidence type="ECO:0000313" key="3">
    <source>
        <dbReference type="Proteomes" id="UP000654370"/>
    </source>
</evidence>
<gene>
    <name evidence="2" type="ORF">INT43_006246</name>
</gene>
<feature type="domain" description="AB hydrolase-1" evidence="1">
    <location>
        <begin position="109"/>
        <end position="218"/>
    </location>
</feature>
<accession>A0A8H7PZP0</accession>
<organism evidence="2 3">
    <name type="scientific">Mortierella isabellina</name>
    <name type="common">Filamentous fungus</name>
    <name type="synonym">Umbelopsis isabellina</name>
    <dbReference type="NCBI Taxonomy" id="91625"/>
    <lineage>
        <taxon>Eukaryota</taxon>
        <taxon>Fungi</taxon>
        <taxon>Fungi incertae sedis</taxon>
        <taxon>Mucoromycota</taxon>
        <taxon>Mucoromycotina</taxon>
        <taxon>Umbelopsidomycetes</taxon>
        <taxon>Umbelopsidales</taxon>
        <taxon>Umbelopsidaceae</taxon>
        <taxon>Umbelopsis</taxon>
    </lineage>
</organism>
<dbReference type="Proteomes" id="UP000654370">
    <property type="component" value="Unassembled WGS sequence"/>
</dbReference>
<dbReference type="PANTHER" id="PTHR11440">
    <property type="entry name" value="LECITHIN-CHOLESTEROL ACYLTRANSFERASE-RELATED"/>
    <property type="match status" value="1"/>
</dbReference>
<dbReference type="SUPFAM" id="SSF53474">
    <property type="entry name" value="alpha/beta-Hydrolases"/>
    <property type="match status" value="1"/>
</dbReference>